<evidence type="ECO:0000256" key="2">
    <source>
        <dbReference type="ARBA" id="ARBA00023015"/>
    </source>
</evidence>
<evidence type="ECO:0000313" key="10">
    <source>
        <dbReference type="Proteomes" id="UP000032180"/>
    </source>
</evidence>
<dbReference type="PANTHER" id="PTHR31072">
    <property type="entry name" value="TRANSCRIPTION FACTOR TCP4-RELATED"/>
    <property type="match status" value="1"/>
</dbReference>
<feature type="region of interest" description="Disordered" evidence="6">
    <location>
        <begin position="1"/>
        <end position="70"/>
    </location>
</feature>
<dbReference type="EnsemblPlants" id="LPERR07G02820.2">
    <property type="protein sequence ID" value="LPERR07G02820.2"/>
    <property type="gene ID" value="LPERR07G02820"/>
</dbReference>
<keyword evidence="10" id="KW-1185">Reference proteome</keyword>
<comment type="subcellular location">
    <subcellularLocation>
        <location evidence="1">Nucleus</location>
    </subcellularLocation>
</comment>
<dbReference type="GO" id="GO:0005634">
    <property type="term" value="C:nucleus"/>
    <property type="evidence" value="ECO:0007669"/>
    <property type="project" value="UniProtKB-SubCell"/>
</dbReference>
<organism evidence="9 10">
    <name type="scientific">Leersia perrieri</name>
    <dbReference type="NCBI Taxonomy" id="77586"/>
    <lineage>
        <taxon>Eukaryota</taxon>
        <taxon>Viridiplantae</taxon>
        <taxon>Streptophyta</taxon>
        <taxon>Embryophyta</taxon>
        <taxon>Tracheophyta</taxon>
        <taxon>Spermatophyta</taxon>
        <taxon>Magnoliopsida</taxon>
        <taxon>Liliopsida</taxon>
        <taxon>Poales</taxon>
        <taxon>Poaceae</taxon>
        <taxon>BOP clade</taxon>
        <taxon>Oryzoideae</taxon>
        <taxon>Oryzeae</taxon>
        <taxon>Oryzinae</taxon>
        <taxon>Leersia</taxon>
    </lineage>
</organism>
<feature type="region of interest" description="Disordered" evidence="6">
    <location>
        <begin position="120"/>
        <end position="208"/>
    </location>
</feature>
<dbReference type="Gramene" id="LPERR07G02820.2">
    <property type="protein sequence ID" value="LPERR07G02820.2"/>
    <property type="gene ID" value="LPERR07G02820"/>
</dbReference>
<dbReference type="GO" id="GO:0003700">
    <property type="term" value="F:DNA-binding transcription factor activity"/>
    <property type="evidence" value="ECO:0007669"/>
    <property type="project" value="InterPro"/>
</dbReference>
<dbReference type="InterPro" id="IPR017888">
    <property type="entry name" value="CYC/TB1_R_domain"/>
</dbReference>
<feature type="compositionally biased region" description="Basic residues" evidence="6">
    <location>
        <begin position="354"/>
        <end position="363"/>
    </location>
</feature>
<feature type="region of interest" description="Disordered" evidence="6">
    <location>
        <begin position="344"/>
        <end position="370"/>
    </location>
</feature>
<reference evidence="9 10" key="1">
    <citation type="submission" date="2012-08" db="EMBL/GenBank/DDBJ databases">
        <title>Oryza genome evolution.</title>
        <authorList>
            <person name="Wing R.A."/>
        </authorList>
    </citation>
    <scope>NUCLEOTIDE SEQUENCE</scope>
</reference>
<dbReference type="GO" id="GO:2000032">
    <property type="term" value="P:regulation of secondary shoot formation"/>
    <property type="evidence" value="ECO:0007669"/>
    <property type="project" value="TreeGrafter"/>
</dbReference>
<reference evidence="10" key="2">
    <citation type="submission" date="2013-12" db="EMBL/GenBank/DDBJ databases">
        <authorList>
            <person name="Yu Y."/>
            <person name="Lee S."/>
            <person name="de Baynast K."/>
            <person name="Wissotski M."/>
            <person name="Liu L."/>
            <person name="Talag J."/>
            <person name="Goicoechea J."/>
            <person name="Angelova A."/>
            <person name="Jetty R."/>
            <person name="Kudrna D."/>
            <person name="Golser W."/>
            <person name="Rivera L."/>
            <person name="Zhang J."/>
            <person name="Wing R."/>
        </authorList>
    </citation>
    <scope>NUCLEOTIDE SEQUENCE</scope>
</reference>
<evidence type="ECO:0000259" key="8">
    <source>
        <dbReference type="PROSITE" id="PS51370"/>
    </source>
</evidence>
<keyword evidence="5" id="KW-0539">Nucleus</keyword>
<feature type="compositionally biased region" description="Basic and acidic residues" evidence="6">
    <location>
        <begin position="181"/>
        <end position="205"/>
    </location>
</feature>
<dbReference type="PANTHER" id="PTHR31072:SF93">
    <property type="entry name" value="TRANSCRIPTION FACTOR TCP24"/>
    <property type="match status" value="1"/>
</dbReference>
<evidence type="ECO:0000313" key="9">
    <source>
        <dbReference type="EnsemblPlants" id="LPERR07G02820.2"/>
    </source>
</evidence>
<keyword evidence="2" id="KW-0805">Transcription regulation</keyword>
<evidence type="ECO:0000256" key="3">
    <source>
        <dbReference type="ARBA" id="ARBA00023125"/>
    </source>
</evidence>
<protein>
    <recommendedName>
        <fullName evidence="11">TCP domain-containing protein</fullName>
    </recommendedName>
</protein>
<dbReference type="STRING" id="77586.A0A0D9WVI7"/>
<evidence type="ECO:0000256" key="4">
    <source>
        <dbReference type="ARBA" id="ARBA00023163"/>
    </source>
</evidence>
<accession>A0A0D9WVI7</accession>
<dbReference type="InterPro" id="IPR017887">
    <property type="entry name" value="TF_TCP_subgr"/>
</dbReference>
<evidence type="ECO:0000256" key="5">
    <source>
        <dbReference type="ARBA" id="ARBA00023242"/>
    </source>
</evidence>
<feature type="compositionally biased region" description="Polar residues" evidence="6">
    <location>
        <begin position="158"/>
        <end position="170"/>
    </location>
</feature>
<keyword evidence="3" id="KW-0238">DNA-binding</keyword>
<evidence type="ECO:0008006" key="11">
    <source>
        <dbReference type="Google" id="ProtNLM"/>
    </source>
</evidence>
<feature type="domain" description="R" evidence="8">
    <location>
        <begin position="181"/>
        <end position="200"/>
    </location>
</feature>
<proteinExistence type="predicted"/>
<keyword evidence="4" id="KW-0804">Transcription</keyword>
<feature type="compositionally biased region" description="Low complexity" evidence="6">
    <location>
        <begin position="171"/>
        <end position="180"/>
    </location>
</feature>
<feature type="compositionally biased region" description="Basic and acidic residues" evidence="6">
    <location>
        <begin position="410"/>
        <end position="419"/>
    </location>
</feature>
<feature type="region of interest" description="Disordered" evidence="6">
    <location>
        <begin position="391"/>
        <end position="421"/>
    </location>
</feature>
<evidence type="ECO:0000259" key="7">
    <source>
        <dbReference type="PROSITE" id="PS51369"/>
    </source>
</evidence>
<dbReference type="InterPro" id="IPR005333">
    <property type="entry name" value="Transcription_factor_TCP"/>
</dbReference>
<dbReference type="AlphaFoldDB" id="A0A0D9WVI7"/>
<feature type="domain" description="TCP" evidence="7">
    <location>
        <begin position="57"/>
        <end position="115"/>
    </location>
</feature>
<dbReference type="Proteomes" id="UP000032180">
    <property type="component" value="Chromosome 7"/>
</dbReference>
<evidence type="ECO:0000256" key="6">
    <source>
        <dbReference type="SAM" id="MobiDB-lite"/>
    </source>
</evidence>
<dbReference type="PROSITE" id="PS51370">
    <property type="entry name" value="R"/>
    <property type="match status" value="1"/>
</dbReference>
<reference evidence="9" key="3">
    <citation type="submission" date="2015-04" db="UniProtKB">
        <authorList>
            <consortium name="EnsemblPlants"/>
        </authorList>
    </citation>
    <scope>IDENTIFICATION</scope>
</reference>
<name>A0A0D9WVI7_9ORYZ</name>
<dbReference type="eggNOG" id="ENOG502QQFU">
    <property type="taxonomic scope" value="Eukaryota"/>
</dbReference>
<dbReference type="GO" id="GO:0043565">
    <property type="term" value="F:sequence-specific DNA binding"/>
    <property type="evidence" value="ECO:0007669"/>
    <property type="project" value="TreeGrafter"/>
</dbReference>
<evidence type="ECO:0000256" key="1">
    <source>
        <dbReference type="ARBA" id="ARBA00004123"/>
    </source>
</evidence>
<dbReference type="Pfam" id="PF03634">
    <property type="entry name" value="TCP"/>
    <property type="match status" value="1"/>
</dbReference>
<dbReference type="PROSITE" id="PS51369">
    <property type="entry name" value="TCP"/>
    <property type="match status" value="1"/>
</dbReference>
<feature type="compositionally biased region" description="Low complexity" evidence="6">
    <location>
        <begin position="1"/>
        <end position="12"/>
    </location>
</feature>
<sequence length="482" mass="51926">MDICATPTPTTTKRSRPRPEEDDDGGGEPEAKRQQLPWAAQQHPSSRIYRVSRASGGKDRHSKVYTAKGIRDRRVRLSVSTAIQFYDLQDRLGYDQPSKAIEWLIKAAADAIDKLPSLDTNSFPNHPASASLPPPTAPAASLAAGEEEEDGDGDQQQVVTKSGCSSTSETSKGSVLSLSRSDSRVKARERARERSAAAAKRENHTDATTATAAAASFTELLTGMATGANEEHKPQPQHSWQQPMATTADYIGFAAAANHPRKSGGHAMAHTFASPAPHLASIAPIAMAPAQHFTLTPAGGGGGEMTHFSFDHFMPVHAAAAASGGDYNLNFSMSSGLVGVHNRGTLQSNSNISGHHHHQHHQQHQQQLQRLAAPLDTPSNNIPFLFSPAATAADSHSGTGSGTPPPPTSRRRESTDQISRRGIGLSWMEVKTSKRCNHSCEQYSQLDAAIIYTFVIYVLAGLYEEKMVVPKHKIRGDFYRDP</sequence>
<feature type="compositionally biased region" description="Polar residues" evidence="6">
    <location>
        <begin position="344"/>
        <end position="353"/>
    </location>
</feature>